<dbReference type="InterPro" id="IPR036318">
    <property type="entry name" value="FAD-bd_PCMH-like_sf"/>
</dbReference>
<evidence type="ECO:0000313" key="5">
    <source>
        <dbReference type="EMBL" id="CAE6423779.1"/>
    </source>
</evidence>
<dbReference type="EMBL" id="CAJMXA010000276">
    <property type="protein sequence ID" value="CAE6423779.1"/>
    <property type="molecule type" value="Genomic_DNA"/>
</dbReference>
<evidence type="ECO:0000256" key="2">
    <source>
        <dbReference type="ARBA" id="ARBA00023002"/>
    </source>
</evidence>
<dbReference type="PANTHER" id="PTHR13878">
    <property type="entry name" value="GULONOLACTONE OXIDASE"/>
    <property type="match status" value="1"/>
</dbReference>
<dbReference type="InterPro" id="IPR050432">
    <property type="entry name" value="FAD-linked_Oxidoreductases_BP"/>
</dbReference>
<evidence type="ECO:0000259" key="4">
    <source>
        <dbReference type="PROSITE" id="PS51387"/>
    </source>
</evidence>
<evidence type="ECO:0000313" key="6">
    <source>
        <dbReference type="Proteomes" id="UP000663853"/>
    </source>
</evidence>
<dbReference type="AlphaFoldDB" id="A0A8H3AKV5"/>
<feature type="signal peptide" evidence="3">
    <location>
        <begin position="1"/>
        <end position="25"/>
    </location>
</feature>
<dbReference type="GO" id="GO:0016491">
    <property type="term" value="F:oxidoreductase activity"/>
    <property type="evidence" value="ECO:0007669"/>
    <property type="project" value="UniProtKB-KW"/>
</dbReference>
<dbReference type="SUPFAM" id="SSF56176">
    <property type="entry name" value="FAD-binding/transporter-associated domain-like"/>
    <property type="match status" value="1"/>
</dbReference>
<protein>
    <recommendedName>
        <fullName evidence="4">FAD-binding PCMH-type domain-containing protein</fullName>
    </recommendedName>
</protein>
<gene>
    <name evidence="5" type="ORF">RDB_LOCUS15945</name>
</gene>
<keyword evidence="3" id="KW-0732">Signal</keyword>
<evidence type="ECO:0000256" key="3">
    <source>
        <dbReference type="SAM" id="SignalP"/>
    </source>
</evidence>
<dbReference type="Proteomes" id="UP000663853">
    <property type="component" value="Unassembled WGS sequence"/>
</dbReference>
<dbReference type="PROSITE" id="PS51387">
    <property type="entry name" value="FAD_PCMH"/>
    <property type="match status" value="1"/>
</dbReference>
<dbReference type="GO" id="GO:0071949">
    <property type="term" value="F:FAD binding"/>
    <property type="evidence" value="ECO:0007669"/>
    <property type="project" value="InterPro"/>
</dbReference>
<dbReference type="Pfam" id="PF01565">
    <property type="entry name" value="FAD_binding_4"/>
    <property type="match status" value="1"/>
</dbReference>
<name>A0A8H3AKV5_9AGAM</name>
<dbReference type="Pfam" id="PF08031">
    <property type="entry name" value="BBE"/>
    <property type="match status" value="1"/>
</dbReference>
<comment type="similarity">
    <text evidence="1">Belongs to the oxygen-dependent FAD-linked oxidoreductase family.</text>
</comment>
<dbReference type="PANTHER" id="PTHR13878:SF91">
    <property type="entry name" value="FAD BINDING DOMAIN PROTEIN (AFU_ORTHOLOGUE AFUA_6G12070)-RELATED"/>
    <property type="match status" value="1"/>
</dbReference>
<dbReference type="Gene3D" id="3.30.465.10">
    <property type="match status" value="2"/>
</dbReference>
<reference evidence="5" key="1">
    <citation type="submission" date="2021-01" db="EMBL/GenBank/DDBJ databases">
        <authorList>
            <person name="Kaushik A."/>
        </authorList>
    </citation>
    <scope>NUCLEOTIDE SEQUENCE</scope>
    <source>
        <strain evidence="5">AG6-10EEA</strain>
    </source>
</reference>
<accession>A0A8H3AKV5</accession>
<feature type="domain" description="FAD-binding PCMH-type" evidence="4">
    <location>
        <begin position="115"/>
        <end position="299"/>
    </location>
</feature>
<dbReference type="InterPro" id="IPR016166">
    <property type="entry name" value="FAD-bd_PCMH"/>
</dbReference>
<comment type="caution">
    <text evidence="5">The sequence shown here is derived from an EMBL/GenBank/DDBJ whole genome shotgun (WGS) entry which is preliminary data.</text>
</comment>
<dbReference type="InterPro" id="IPR006094">
    <property type="entry name" value="Oxid_FAD_bind_N"/>
</dbReference>
<keyword evidence="2" id="KW-0560">Oxidoreductase</keyword>
<sequence>MTMNWTRTFKLVPFFISVFSLKVLAAPYCTANQTCWPSADIWSTFNSSVDGRLVAPRPPGWVCHDPHYDEAACNNVKANWNSSFWRANQTGAMENPVWDSLGCGIDTPRNVTCDQGFVPHYLVDARNASHVSEAVMFADKYNISLVVKNTGHDFLGRSSAAGSFGIWTHNLKGINFTSFFAASGCPRNETTQPAVTVGAAEQWLDVYKAADQRNVSVVGGAARSVGAAGGWVQGGGHSPLGALFGMGVDNVLQFTVVKPDGQIVKANKCQNQDLFWALRGGGGGTWGVTLDVTYKTHPQVNANVVGMIVNTTNAGRLSELSEVFLQALPGITDQGLRGYGYWAPPTSLMVLWIHPNSSSLQATNNTLQPIYNWTNANNGTQVQLITSTHPTFYDMFSTYIQEESIGIPIWFGTRLVSRTAFTNSSKELVKYIWGDGLRLRSSFNIIGGGAISKIDPESTGLNPQWRKDAIVSWTFGGGWAPNATAEEIQAVKGNTTQIVQKFGKVAGLDDAAYFNEADPLEPQWKKAFFGSHYDRLLKIKQQIDPKGLFTCNRCVGSDP</sequence>
<proteinExistence type="inferred from homology"/>
<dbReference type="InterPro" id="IPR016169">
    <property type="entry name" value="FAD-bd_PCMH_sub2"/>
</dbReference>
<organism evidence="5 6">
    <name type="scientific">Rhizoctonia solani</name>
    <dbReference type="NCBI Taxonomy" id="456999"/>
    <lineage>
        <taxon>Eukaryota</taxon>
        <taxon>Fungi</taxon>
        <taxon>Dikarya</taxon>
        <taxon>Basidiomycota</taxon>
        <taxon>Agaricomycotina</taxon>
        <taxon>Agaricomycetes</taxon>
        <taxon>Cantharellales</taxon>
        <taxon>Ceratobasidiaceae</taxon>
        <taxon>Rhizoctonia</taxon>
    </lineage>
</organism>
<feature type="chain" id="PRO_5034168221" description="FAD-binding PCMH-type domain-containing protein" evidence="3">
    <location>
        <begin position="26"/>
        <end position="559"/>
    </location>
</feature>
<dbReference type="InterPro" id="IPR012951">
    <property type="entry name" value="BBE"/>
</dbReference>
<evidence type="ECO:0000256" key="1">
    <source>
        <dbReference type="ARBA" id="ARBA00005466"/>
    </source>
</evidence>